<proteinExistence type="predicted"/>
<evidence type="ECO:0000256" key="1">
    <source>
        <dbReference type="ARBA" id="ARBA00000900"/>
    </source>
</evidence>
<protein>
    <recommendedName>
        <fullName evidence="2">RING-type E3 ubiquitin transferase</fullName>
        <ecNumber evidence="2">2.3.2.27</ecNumber>
    </recommendedName>
</protein>
<evidence type="ECO:0000256" key="6">
    <source>
        <dbReference type="ARBA" id="ARBA00022786"/>
    </source>
</evidence>
<evidence type="ECO:0000256" key="7">
    <source>
        <dbReference type="ARBA" id="ARBA00022840"/>
    </source>
</evidence>
<dbReference type="Gene3D" id="3.30.200.20">
    <property type="entry name" value="Phosphorylase Kinase, domain 1"/>
    <property type="match status" value="1"/>
</dbReference>
<keyword evidence="14" id="KW-1185">Reference proteome</keyword>
<dbReference type="GO" id="GO:0004672">
    <property type="term" value="F:protein kinase activity"/>
    <property type="evidence" value="ECO:0007669"/>
    <property type="project" value="InterPro"/>
</dbReference>
<dbReference type="CDD" id="cd01989">
    <property type="entry name" value="USP_STK_Ubox_N"/>
    <property type="match status" value="1"/>
</dbReference>
<keyword evidence="3" id="KW-0808">Transferase</keyword>
<dbReference type="GO" id="GO:0061630">
    <property type="term" value="F:ubiquitin protein ligase activity"/>
    <property type="evidence" value="ECO:0007669"/>
    <property type="project" value="UniProtKB-EC"/>
</dbReference>
<evidence type="ECO:0000256" key="9">
    <source>
        <dbReference type="SAM" id="Coils"/>
    </source>
</evidence>
<evidence type="ECO:0000256" key="10">
    <source>
        <dbReference type="SAM" id="MobiDB-lite"/>
    </source>
</evidence>
<dbReference type="PROSITE" id="PS50011">
    <property type="entry name" value="PROTEIN_KINASE_DOM"/>
    <property type="match status" value="1"/>
</dbReference>
<gene>
    <name evidence="13" type="ORF">LUZ62_036352</name>
    <name evidence="12" type="ORF">LUZ62_062491</name>
</gene>
<dbReference type="InterPro" id="IPR051348">
    <property type="entry name" value="U-box_ubiquitin_ligases"/>
</dbReference>
<dbReference type="PROSITE" id="PS00108">
    <property type="entry name" value="PROTEIN_KINASE_ST"/>
    <property type="match status" value="1"/>
</dbReference>
<dbReference type="InterPro" id="IPR011009">
    <property type="entry name" value="Kinase-like_dom_sf"/>
</dbReference>
<dbReference type="PROSITE" id="PS00107">
    <property type="entry name" value="PROTEIN_KINASE_ATP"/>
    <property type="match status" value="1"/>
</dbReference>
<sequence>MASMNFMSSYAPPSTSPQLYQLFHTSSTSNSSASRSSSNRSWTSDQTDLSKLDNPTETEGKEEKKEEENVYVAIGKEAKEWKANLAWVVENVAKTKKIAVLHVHRPSKTFPMMGAYIPAENLSDGALAAYQKMEEEKLNKTKKSILMMCLRLKRKAQILIIEKDDITEGLVSLISEHGVTELVMGAATDKYYSKKMKAPSSKKALAMIVQANPACKIWFICSGNLICTREPHQITPTEQTMNATQMSSGASMATQSERMAPTPPFSPIEATSTSAAASLHKRVKDDDLPYPSGRWGQEESELEEIKRHRDEILQDLCRADKHREALEVEAAKFKHMVEELKEKLAEAHCLILHLEKDNEKLQQERVCAVKEANLLRKRVQELEISRYEKENFCEFKYEELKEATHGFDDSLKIGDGGYGSVYKGSLRGSTVAIKMLNPRGMQGKTEFFKEMSALSKVRHPNLATLIGACPETWALVYEFLPNGSLEDRLSCKGNTSPLTWQTRVRIAAEVCSALAFLHSNGKPISLIHGDLKPSNILLDSKFVSRLGDYGLCRLLEADESTILTRCSGDMGTFVYMDPEFLASGELTPCSDVYSFGIILLRLLTGRPTFGIINEVQKAVTQGKLEKILDKSAGAWPVAVATKIANLGLRCCEIKRKARPDIGNEAWQVLEPMMNQP</sequence>
<dbReference type="InterPro" id="IPR008271">
    <property type="entry name" value="Ser/Thr_kinase_AS"/>
</dbReference>
<comment type="catalytic activity">
    <reaction evidence="1">
        <text>S-ubiquitinyl-[E2 ubiquitin-conjugating enzyme]-L-cysteine + [acceptor protein]-L-lysine = [E2 ubiquitin-conjugating enzyme]-L-cysteine + N(6)-ubiquitinyl-[acceptor protein]-L-lysine.</text>
        <dbReference type="EC" id="2.3.2.27"/>
    </reaction>
</comment>
<feature type="region of interest" description="Disordered" evidence="10">
    <location>
        <begin position="1"/>
        <end position="66"/>
    </location>
</feature>
<dbReference type="Proteomes" id="UP001140206">
    <property type="component" value="Chromosome 3"/>
</dbReference>
<keyword evidence="7 8" id="KW-0067">ATP-binding</keyword>
<keyword evidence="6" id="KW-0833">Ubl conjugation pathway</keyword>
<feature type="coiled-coil region" evidence="9">
    <location>
        <begin position="323"/>
        <end position="378"/>
    </location>
</feature>
<comment type="caution">
    <text evidence="12">The sequence shown here is derived from an EMBL/GenBank/DDBJ whole genome shotgun (WGS) entry which is preliminary data.</text>
</comment>
<evidence type="ECO:0000313" key="12">
    <source>
        <dbReference type="EMBL" id="KAJ4778234.1"/>
    </source>
</evidence>
<dbReference type="Gene3D" id="1.10.510.10">
    <property type="entry name" value="Transferase(Phosphotransferase) domain 1"/>
    <property type="match status" value="1"/>
</dbReference>
<dbReference type="EC" id="2.3.2.27" evidence="2"/>
<evidence type="ECO:0000313" key="14">
    <source>
        <dbReference type="Proteomes" id="UP001140206"/>
    </source>
</evidence>
<evidence type="ECO:0000259" key="11">
    <source>
        <dbReference type="PROSITE" id="PS50011"/>
    </source>
</evidence>
<evidence type="ECO:0000256" key="4">
    <source>
        <dbReference type="ARBA" id="ARBA00022741"/>
    </source>
</evidence>
<dbReference type="Proteomes" id="UP001140206">
    <property type="component" value="Chromosome 2"/>
</dbReference>
<dbReference type="SMART" id="SM00220">
    <property type="entry name" value="S_TKc"/>
    <property type="match status" value="1"/>
</dbReference>
<dbReference type="Pfam" id="PF00069">
    <property type="entry name" value="Pkinase"/>
    <property type="match status" value="1"/>
</dbReference>
<organism evidence="12 14">
    <name type="scientific">Rhynchospora pubera</name>
    <dbReference type="NCBI Taxonomy" id="906938"/>
    <lineage>
        <taxon>Eukaryota</taxon>
        <taxon>Viridiplantae</taxon>
        <taxon>Streptophyta</taxon>
        <taxon>Embryophyta</taxon>
        <taxon>Tracheophyta</taxon>
        <taxon>Spermatophyta</taxon>
        <taxon>Magnoliopsida</taxon>
        <taxon>Liliopsida</taxon>
        <taxon>Poales</taxon>
        <taxon>Cyperaceae</taxon>
        <taxon>Cyperoideae</taxon>
        <taxon>Rhynchosporeae</taxon>
        <taxon>Rhynchospora</taxon>
    </lineage>
</organism>
<feature type="compositionally biased region" description="Polar residues" evidence="10">
    <location>
        <begin position="1"/>
        <end position="19"/>
    </location>
</feature>
<dbReference type="SUPFAM" id="SSF56112">
    <property type="entry name" value="Protein kinase-like (PK-like)"/>
    <property type="match status" value="1"/>
</dbReference>
<feature type="domain" description="Protein kinase" evidence="11">
    <location>
        <begin position="407"/>
        <end position="673"/>
    </location>
</feature>
<feature type="binding site" evidence="8">
    <location>
        <position position="434"/>
    </location>
    <ligand>
        <name>ATP</name>
        <dbReference type="ChEBI" id="CHEBI:30616"/>
    </ligand>
</feature>
<keyword evidence="9" id="KW-0175">Coiled coil</keyword>
<dbReference type="InterPro" id="IPR000719">
    <property type="entry name" value="Prot_kinase_dom"/>
</dbReference>
<feature type="compositionally biased region" description="Low complexity" evidence="10">
    <location>
        <begin position="25"/>
        <end position="44"/>
    </location>
</feature>
<dbReference type="GO" id="GO:0005524">
    <property type="term" value="F:ATP binding"/>
    <property type="evidence" value="ECO:0007669"/>
    <property type="project" value="UniProtKB-UniRule"/>
</dbReference>
<dbReference type="EMBL" id="JAMFTS010000002">
    <property type="protein sequence ID" value="KAJ4785106.1"/>
    <property type="molecule type" value="Genomic_DNA"/>
</dbReference>
<reference evidence="12" key="1">
    <citation type="submission" date="2022-08" db="EMBL/GenBank/DDBJ databases">
        <authorList>
            <person name="Marques A."/>
        </authorList>
    </citation>
    <scope>NUCLEOTIDE SEQUENCE</scope>
    <source>
        <strain evidence="12">RhyPub2mFocal</strain>
        <tissue evidence="12">Leaves</tissue>
    </source>
</reference>
<dbReference type="PANTHER" id="PTHR45647">
    <property type="entry name" value="OS02G0152300 PROTEIN"/>
    <property type="match status" value="1"/>
</dbReference>
<evidence type="ECO:0000256" key="2">
    <source>
        <dbReference type="ARBA" id="ARBA00012483"/>
    </source>
</evidence>
<keyword evidence="4 8" id="KW-0547">Nucleotide-binding</keyword>
<name>A0AAV8ED19_9POAL</name>
<evidence type="ECO:0000256" key="3">
    <source>
        <dbReference type="ARBA" id="ARBA00022679"/>
    </source>
</evidence>
<evidence type="ECO:0000313" key="13">
    <source>
        <dbReference type="EMBL" id="KAJ4785106.1"/>
    </source>
</evidence>
<dbReference type="InterPro" id="IPR017441">
    <property type="entry name" value="Protein_kinase_ATP_BS"/>
</dbReference>
<feature type="compositionally biased region" description="Polar residues" evidence="10">
    <location>
        <begin position="45"/>
        <end position="55"/>
    </location>
</feature>
<evidence type="ECO:0000256" key="5">
    <source>
        <dbReference type="ARBA" id="ARBA00022777"/>
    </source>
</evidence>
<dbReference type="PANTHER" id="PTHR45647:SF153">
    <property type="entry name" value="PROTEIN KINASE DOMAIN-CONTAINING PROTEIN"/>
    <property type="match status" value="1"/>
</dbReference>
<accession>A0AAV8ED19</accession>
<keyword evidence="5 12" id="KW-0418">Kinase</keyword>
<dbReference type="AlphaFoldDB" id="A0AAV8ED19"/>
<evidence type="ECO:0000256" key="8">
    <source>
        <dbReference type="PROSITE-ProRule" id="PRU10141"/>
    </source>
</evidence>
<dbReference type="EMBL" id="JAMFTS010000003">
    <property type="protein sequence ID" value="KAJ4778234.1"/>
    <property type="molecule type" value="Genomic_DNA"/>
</dbReference>